<reference evidence="2 3" key="1">
    <citation type="submission" date="2017-05" db="EMBL/GenBank/DDBJ databases">
        <title>Streptomyces alboflavus Genome sequencing and assembly.</title>
        <authorList>
            <person name="Wang Y."/>
            <person name="Du B."/>
            <person name="Ding Y."/>
            <person name="Liu H."/>
            <person name="Hou Q."/>
            <person name="Liu K."/>
            <person name="Wang C."/>
            <person name="Yao L."/>
        </authorList>
    </citation>
    <scope>NUCLEOTIDE SEQUENCE [LARGE SCALE GENOMIC DNA]</scope>
    <source>
        <strain evidence="2 3">MDJK44</strain>
    </source>
</reference>
<name>A0A1Z1W4E1_9ACTN</name>
<dbReference type="Proteomes" id="UP000195880">
    <property type="component" value="Chromosome"/>
</dbReference>
<dbReference type="KEGG" id="salf:SMD44_00689"/>
<protein>
    <submittedName>
        <fullName evidence="2">Uncharacterized protein</fullName>
    </submittedName>
</protein>
<sequence>MDARRPSGRVQHRELPEVGHRGARVPQFGAQPREEVLQELRAPGQERVRVTALRGAAAVLRCGGEVVLLQDDHLVETVGEDAGGDEAGVAAADDEGALVPLRRHGRHAG</sequence>
<evidence type="ECO:0000256" key="1">
    <source>
        <dbReference type="SAM" id="MobiDB-lite"/>
    </source>
</evidence>
<gene>
    <name evidence="2" type="ORF">SMD44_00689</name>
</gene>
<accession>A0A1Z1W4E1</accession>
<evidence type="ECO:0000313" key="2">
    <source>
        <dbReference type="EMBL" id="ARX81291.1"/>
    </source>
</evidence>
<organism evidence="2 3">
    <name type="scientific">Streptomyces alboflavus</name>
    <dbReference type="NCBI Taxonomy" id="67267"/>
    <lineage>
        <taxon>Bacteria</taxon>
        <taxon>Bacillati</taxon>
        <taxon>Actinomycetota</taxon>
        <taxon>Actinomycetes</taxon>
        <taxon>Kitasatosporales</taxon>
        <taxon>Streptomycetaceae</taxon>
        <taxon>Streptomyces</taxon>
    </lineage>
</organism>
<proteinExistence type="predicted"/>
<evidence type="ECO:0000313" key="3">
    <source>
        <dbReference type="Proteomes" id="UP000195880"/>
    </source>
</evidence>
<dbReference type="AlphaFoldDB" id="A0A1Z1W4E1"/>
<feature type="compositionally biased region" description="Basic and acidic residues" evidence="1">
    <location>
        <begin position="1"/>
        <end position="20"/>
    </location>
</feature>
<keyword evidence="3" id="KW-1185">Reference proteome</keyword>
<dbReference type="EMBL" id="CP021748">
    <property type="protein sequence ID" value="ARX81291.1"/>
    <property type="molecule type" value="Genomic_DNA"/>
</dbReference>
<feature type="region of interest" description="Disordered" evidence="1">
    <location>
        <begin position="1"/>
        <end position="30"/>
    </location>
</feature>
<dbReference type="RefSeq" id="WP_087882781.1">
    <property type="nucleotide sequence ID" value="NZ_CP021748.1"/>
</dbReference>